<organism evidence="5 6">
    <name type="scientific">Lutispora thermophila DSM 19022</name>
    <dbReference type="NCBI Taxonomy" id="1122184"/>
    <lineage>
        <taxon>Bacteria</taxon>
        <taxon>Bacillati</taxon>
        <taxon>Bacillota</taxon>
        <taxon>Clostridia</taxon>
        <taxon>Lutisporales</taxon>
        <taxon>Lutisporaceae</taxon>
        <taxon>Lutispora</taxon>
    </lineage>
</organism>
<dbReference type="InterPro" id="IPR001482">
    <property type="entry name" value="T2SS/T4SS_dom"/>
</dbReference>
<dbReference type="GO" id="GO:0005524">
    <property type="term" value="F:ATP binding"/>
    <property type="evidence" value="ECO:0007669"/>
    <property type="project" value="UniProtKB-KW"/>
</dbReference>
<dbReference type="FunFam" id="3.30.300.160:FF:000002">
    <property type="entry name" value="Type II secretion system protein E"/>
    <property type="match status" value="1"/>
</dbReference>
<dbReference type="Proteomes" id="UP000184442">
    <property type="component" value="Unassembled WGS sequence"/>
</dbReference>
<feature type="domain" description="Bacterial type II secretion system protein E" evidence="4">
    <location>
        <begin position="379"/>
        <end position="393"/>
    </location>
</feature>
<dbReference type="EMBL" id="FQZS01000011">
    <property type="protein sequence ID" value="SHI92180.1"/>
    <property type="molecule type" value="Genomic_DNA"/>
</dbReference>
<sequence>MRKNLRLGDMLLDSGKITEEQLREAISQQKHNNFKGIGDLLVDLGYLNEEDILEVLNRQLDIPIIDLDCYHVDPKITDLIPESIAKKYNLIPIDIIDGELFVIMSDPLNIFAIDDIKLITGMNVKTALSSKSSIIRAINKYYTREGTQKALKEFEESFLTNIKDDINEIELSDVNSAPVVKLVNTIIQQAVSMKASDIHIEPFENNIRIRLRVDGDLQEIMSISKKSHMAIVTRIKIMGKMDIAERRIPQDGRVELEISSKPIDMRISSLPTVYGEKIVIRLLDRDNYNYVKEDLGFSNINLKLINKIIRQPFGIILVTGPTGSGKTTTLYTILKELNKENKNIITIEDPVEYKLYGINQVQVNTKAGLTFASGLRSMLRQDPDIIMVGEIRDSETAEIAIRAAITGHLVLSTLHTNDTASTVVRLIDMGIEPYLVSTSIVGIISQRLVKKLCSNCRTSYMASDYEKKMLGIPELVNAQFYKPNGCSKCIKGYKGRIPVHEVLFMDDEIRRLIDNRSTTDEIRNFAIENGMTTLFSNALDLALKGVTSVEEVLRIGFTTE</sequence>
<dbReference type="InterPro" id="IPR007831">
    <property type="entry name" value="T2SS_GspE_N"/>
</dbReference>
<evidence type="ECO:0000256" key="1">
    <source>
        <dbReference type="ARBA" id="ARBA00006611"/>
    </source>
</evidence>
<dbReference type="PROSITE" id="PS00662">
    <property type="entry name" value="T2SP_E"/>
    <property type="match status" value="1"/>
</dbReference>
<accession>A0A1M6F3D7</accession>
<dbReference type="Pfam" id="PF00437">
    <property type="entry name" value="T2SSE"/>
    <property type="match status" value="1"/>
</dbReference>
<protein>
    <submittedName>
        <fullName evidence="5">Type II secretion system protein E (GspE)</fullName>
    </submittedName>
</protein>
<dbReference type="Gene3D" id="3.30.450.90">
    <property type="match status" value="1"/>
</dbReference>
<dbReference type="FunFam" id="3.40.50.300:FF:000398">
    <property type="entry name" value="Type IV pilus assembly ATPase PilB"/>
    <property type="match status" value="1"/>
</dbReference>
<keyword evidence="6" id="KW-1185">Reference proteome</keyword>
<dbReference type="CDD" id="cd01129">
    <property type="entry name" value="PulE-GspE-like"/>
    <property type="match status" value="1"/>
</dbReference>
<dbReference type="InterPro" id="IPR037257">
    <property type="entry name" value="T2SS_E_N_sf"/>
</dbReference>
<keyword evidence="3" id="KW-0067">ATP-binding</keyword>
<dbReference type="InterPro" id="IPR027417">
    <property type="entry name" value="P-loop_NTPase"/>
</dbReference>
<dbReference type="FunFam" id="3.30.450.90:FF:000001">
    <property type="entry name" value="Type II secretion system ATPase GspE"/>
    <property type="match status" value="1"/>
</dbReference>
<evidence type="ECO:0000313" key="5">
    <source>
        <dbReference type="EMBL" id="SHI92180.1"/>
    </source>
</evidence>
<name>A0A1M6F3D7_9FIRM</name>
<dbReference type="Pfam" id="PF05157">
    <property type="entry name" value="MshEN"/>
    <property type="match status" value="1"/>
</dbReference>
<dbReference type="GO" id="GO:0016887">
    <property type="term" value="F:ATP hydrolysis activity"/>
    <property type="evidence" value="ECO:0007669"/>
    <property type="project" value="TreeGrafter"/>
</dbReference>
<gene>
    <name evidence="5" type="ORF">SAMN02745176_01796</name>
</gene>
<evidence type="ECO:0000313" key="6">
    <source>
        <dbReference type="Proteomes" id="UP000184442"/>
    </source>
</evidence>
<dbReference type="SUPFAM" id="SSF52540">
    <property type="entry name" value="P-loop containing nucleoside triphosphate hydrolases"/>
    <property type="match status" value="1"/>
</dbReference>
<dbReference type="GO" id="GO:0005886">
    <property type="term" value="C:plasma membrane"/>
    <property type="evidence" value="ECO:0007669"/>
    <property type="project" value="TreeGrafter"/>
</dbReference>
<evidence type="ECO:0000256" key="2">
    <source>
        <dbReference type="ARBA" id="ARBA00022741"/>
    </source>
</evidence>
<dbReference type="AlphaFoldDB" id="A0A1M6F3D7"/>
<comment type="similarity">
    <text evidence="1">Belongs to the GSP E family.</text>
</comment>
<dbReference type="PANTHER" id="PTHR30258:SF1">
    <property type="entry name" value="PROTEIN TRANSPORT PROTEIN HOFB HOMOLOG"/>
    <property type="match status" value="1"/>
</dbReference>
<dbReference type="PANTHER" id="PTHR30258">
    <property type="entry name" value="TYPE II SECRETION SYSTEM PROTEIN GSPE-RELATED"/>
    <property type="match status" value="1"/>
</dbReference>
<keyword evidence="2" id="KW-0547">Nucleotide-binding</keyword>
<dbReference type="InterPro" id="IPR003593">
    <property type="entry name" value="AAA+_ATPase"/>
</dbReference>
<evidence type="ECO:0000256" key="3">
    <source>
        <dbReference type="ARBA" id="ARBA00022840"/>
    </source>
</evidence>
<dbReference type="Gene3D" id="3.30.300.160">
    <property type="entry name" value="Type II secretion system, protein E, N-terminal domain"/>
    <property type="match status" value="1"/>
</dbReference>
<evidence type="ECO:0000259" key="4">
    <source>
        <dbReference type="PROSITE" id="PS00662"/>
    </source>
</evidence>
<dbReference type="STRING" id="1122184.SAMN02745176_01796"/>
<reference evidence="5 6" key="1">
    <citation type="submission" date="2016-11" db="EMBL/GenBank/DDBJ databases">
        <authorList>
            <person name="Jaros S."/>
            <person name="Januszkiewicz K."/>
            <person name="Wedrychowicz H."/>
        </authorList>
    </citation>
    <scope>NUCLEOTIDE SEQUENCE [LARGE SCALE GENOMIC DNA]</scope>
    <source>
        <strain evidence="5 6">DSM 19022</strain>
    </source>
</reference>
<dbReference type="Gene3D" id="3.40.50.300">
    <property type="entry name" value="P-loop containing nucleotide triphosphate hydrolases"/>
    <property type="match status" value="1"/>
</dbReference>
<dbReference type="SMART" id="SM00382">
    <property type="entry name" value="AAA"/>
    <property type="match status" value="1"/>
</dbReference>
<proteinExistence type="inferred from homology"/>
<dbReference type="SUPFAM" id="SSF160246">
    <property type="entry name" value="EspE N-terminal domain-like"/>
    <property type="match status" value="1"/>
</dbReference>